<feature type="domain" description="RNase H type-1" evidence="1">
    <location>
        <begin position="28"/>
        <end position="149"/>
    </location>
</feature>
<dbReference type="EMBL" id="JBBPBN010000017">
    <property type="protein sequence ID" value="KAK9019400.1"/>
    <property type="molecule type" value="Genomic_DNA"/>
</dbReference>
<dbReference type="Proteomes" id="UP001396334">
    <property type="component" value="Unassembled WGS sequence"/>
</dbReference>
<gene>
    <name evidence="2" type="ORF">V6N11_053924</name>
</gene>
<dbReference type="PANTHER" id="PTHR47074">
    <property type="entry name" value="BNAC02G40300D PROTEIN"/>
    <property type="match status" value="1"/>
</dbReference>
<dbReference type="InterPro" id="IPR012337">
    <property type="entry name" value="RNaseH-like_sf"/>
</dbReference>
<organism evidence="2 3">
    <name type="scientific">Hibiscus sabdariffa</name>
    <name type="common">roselle</name>
    <dbReference type="NCBI Taxonomy" id="183260"/>
    <lineage>
        <taxon>Eukaryota</taxon>
        <taxon>Viridiplantae</taxon>
        <taxon>Streptophyta</taxon>
        <taxon>Embryophyta</taxon>
        <taxon>Tracheophyta</taxon>
        <taxon>Spermatophyta</taxon>
        <taxon>Magnoliopsida</taxon>
        <taxon>eudicotyledons</taxon>
        <taxon>Gunneridae</taxon>
        <taxon>Pentapetalae</taxon>
        <taxon>rosids</taxon>
        <taxon>malvids</taxon>
        <taxon>Malvales</taxon>
        <taxon>Malvaceae</taxon>
        <taxon>Malvoideae</taxon>
        <taxon>Hibiscus</taxon>
    </lineage>
</organism>
<dbReference type="CDD" id="cd06222">
    <property type="entry name" value="RNase_H_like"/>
    <property type="match status" value="1"/>
</dbReference>
<evidence type="ECO:0000313" key="2">
    <source>
        <dbReference type="EMBL" id="KAK9019400.1"/>
    </source>
</evidence>
<accession>A0ABR2S2U7</accession>
<name>A0ABR2S2U7_9ROSI</name>
<dbReference type="InterPro" id="IPR002156">
    <property type="entry name" value="RNaseH_domain"/>
</dbReference>
<dbReference type="InterPro" id="IPR052929">
    <property type="entry name" value="RNase_H-like_EbsB-rel"/>
</dbReference>
<reference evidence="2 3" key="1">
    <citation type="journal article" date="2024" name="G3 (Bethesda)">
        <title>Genome assembly of Hibiscus sabdariffa L. provides insights into metabolisms of medicinal natural products.</title>
        <authorList>
            <person name="Kim T."/>
        </authorList>
    </citation>
    <scope>NUCLEOTIDE SEQUENCE [LARGE SCALE GENOMIC DNA]</scope>
    <source>
        <strain evidence="2">TK-2024</strain>
        <tissue evidence="2">Old leaves</tissue>
    </source>
</reference>
<dbReference type="InterPro" id="IPR044730">
    <property type="entry name" value="RNase_H-like_dom_plant"/>
</dbReference>
<keyword evidence="3" id="KW-1185">Reference proteome</keyword>
<evidence type="ECO:0000313" key="3">
    <source>
        <dbReference type="Proteomes" id="UP001396334"/>
    </source>
</evidence>
<evidence type="ECO:0000259" key="1">
    <source>
        <dbReference type="Pfam" id="PF13456"/>
    </source>
</evidence>
<proteinExistence type="predicted"/>
<sequence>MWVSPYSCSMRVCNGPKLPAHEGAVKFNVDGSFLLNRVGCGGVLRNHKGEVIAIFSGPVDCFGTDYSELVAVKMVLNLFKETNMFGKARLVIESDSQIVLKWLQNFSTRPWKLWSLFEEIDRNLKEIPGTIFVFVPRARNSFADFLAKSGAKRNELFKAHW</sequence>
<dbReference type="InterPro" id="IPR036397">
    <property type="entry name" value="RNaseH_sf"/>
</dbReference>
<comment type="caution">
    <text evidence="2">The sequence shown here is derived from an EMBL/GenBank/DDBJ whole genome shotgun (WGS) entry which is preliminary data.</text>
</comment>
<dbReference type="Gene3D" id="3.30.420.10">
    <property type="entry name" value="Ribonuclease H-like superfamily/Ribonuclease H"/>
    <property type="match status" value="1"/>
</dbReference>
<protein>
    <recommendedName>
        <fullName evidence="1">RNase H type-1 domain-containing protein</fullName>
    </recommendedName>
</protein>
<dbReference type="PANTHER" id="PTHR47074:SF73">
    <property type="entry name" value="OS04G0448401 PROTEIN"/>
    <property type="match status" value="1"/>
</dbReference>
<dbReference type="Pfam" id="PF13456">
    <property type="entry name" value="RVT_3"/>
    <property type="match status" value="1"/>
</dbReference>
<dbReference type="SUPFAM" id="SSF53098">
    <property type="entry name" value="Ribonuclease H-like"/>
    <property type="match status" value="1"/>
</dbReference>